<accession>A0A6A6BJ59</accession>
<name>A0A6A6BJ59_9PEZI</name>
<evidence type="ECO:0000256" key="4">
    <source>
        <dbReference type="ARBA" id="ARBA00023125"/>
    </source>
</evidence>
<sequence>MPPVRTHQQIPNKAFKPPSRVGAPSVSKAPPARPTATVAKPAGAASKTTTNTSARPGFKPATSIVSSPEISDIEDADASSHAASKHDDIEDEDDKMNDSSDDSSDVFETTAAEHKHAHRPRQEHTHQQKQQRRPSEATAAPAGAGAAVPPASQDAPTVAPPIPAKLLNKLLHEGFEDEEMRIGREAMAVAGKYVETFVREALARAMFERRDVESEMGERGDGFLQVEDLERLAPQLLLDF</sequence>
<feature type="compositionally biased region" description="Acidic residues" evidence="7">
    <location>
        <begin position="89"/>
        <end position="105"/>
    </location>
</feature>
<comment type="subcellular location">
    <subcellularLocation>
        <location evidence="1">Nucleus</location>
    </subcellularLocation>
</comment>
<keyword evidence="3" id="KW-0227">DNA damage</keyword>
<dbReference type="CDD" id="cd22921">
    <property type="entry name" value="HFD_CENP-X"/>
    <property type="match status" value="1"/>
</dbReference>
<dbReference type="GO" id="GO:0006281">
    <property type="term" value="P:DNA repair"/>
    <property type="evidence" value="ECO:0007669"/>
    <property type="project" value="UniProtKB-KW"/>
</dbReference>
<dbReference type="InterPro" id="IPR018552">
    <property type="entry name" value="CENP-X"/>
</dbReference>
<proteinExistence type="inferred from homology"/>
<dbReference type="GO" id="GO:0051382">
    <property type="term" value="P:kinetochore assembly"/>
    <property type="evidence" value="ECO:0007669"/>
    <property type="project" value="InterPro"/>
</dbReference>
<dbReference type="InterPro" id="IPR009072">
    <property type="entry name" value="Histone-fold"/>
</dbReference>
<feature type="region of interest" description="Disordered" evidence="7">
    <location>
        <begin position="1"/>
        <end position="160"/>
    </location>
</feature>
<protein>
    <submittedName>
        <fullName evidence="8">Uncharacterized protein</fullName>
    </submittedName>
</protein>
<dbReference type="GO" id="GO:0046982">
    <property type="term" value="F:protein heterodimerization activity"/>
    <property type="evidence" value="ECO:0007669"/>
    <property type="project" value="InterPro"/>
</dbReference>
<dbReference type="RefSeq" id="XP_033399155.1">
    <property type="nucleotide sequence ID" value="XM_033541994.1"/>
</dbReference>
<feature type="compositionally biased region" description="Polar residues" evidence="7">
    <location>
        <begin position="1"/>
        <end position="11"/>
    </location>
</feature>
<dbReference type="EMBL" id="ML995482">
    <property type="protein sequence ID" value="KAF2143443.1"/>
    <property type="molecule type" value="Genomic_DNA"/>
</dbReference>
<dbReference type="AlphaFoldDB" id="A0A6A6BJ59"/>
<dbReference type="Proteomes" id="UP000799438">
    <property type="component" value="Unassembled WGS sequence"/>
</dbReference>
<evidence type="ECO:0000256" key="5">
    <source>
        <dbReference type="ARBA" id="ARBA00023204"/>
    </source>
</evidence>
<evidence type="ECO:0000256" key="3">
    <source>
        <dbReference type="ARBA" id="ARBA00022763"/>
    </source>
</evidence>
<organism evidence="8 9">
    <name type="scientific">Aplosporella prunicola CBS 121167</name>
    <dbReference type="NCBI Taxonomy" id="1176127"/>
    <lineage>
        <taxon>Eukaryota</taxon>
        <taxon>Fungi</taxon>
        <taxon>Dikarya</taxon>
        <taxon>Ascomycota</taxon>
        <taxon>Pezizomycotina</taxon>
        <taxon>Dothideomycetes</taxon>
        <taxon>Dothideomycetes incertae sedis</taxon>
        <taxon>Botryosphaeriales</taxon>
        <taxon>Aplosporellaceae</taxon>
        <taxon>Aplosporella</taxon>
    </lineage>
</organism>
<dbReference type="GO" id="GO:0003677">
    <property type="term" value="F:DNA binding"/>
    <property type="evidence" value="ECO:0007669"/>
    <property type="project" value="UniProtKB-KW"/>
</dbReference>
<keyword evidence="9" id="KW-1185">Reference proteome</keyword>
<comment type="similarity">
    <text evidence="2">Belongs to the CENP-X/MHF2 family.</text>
</comment>
<dbReference type="Pfam" id="PF09415">
    <property type="entry name" value="CENP-X"/>
    <property type="match status" value="1"/>
</dbReference>
<dbReference type="Gene3D" id="1.10.20.10">
    <property type="entry name" value="Histone, subunit A"/>
    <property type="match status" value="1"/>
</dbReference>
<dbReference type="GeneID" id="54299491"/>
<dbReference type="PANTHER" id="PTHR28680:SF1">
    <property type="entry name" value="CENTROMERE PROTEIN X"/>
    <property type="match status" value="1"/>
</dbReference>
<gene>
    <name evidence="8" type="ORF">K452DRAFT_297179</name>
</gene>
<evidence type="ECO:0000256" key="7">
    <source>
        <dbReference type="SAM" id="MobiDB-lite"/>
    </source>
</evidence>
<dbReference type="OrthoDB" id="2500381at2759"/>
<keyword evidence="5" id="KW-0234">DNA repair</keyword>
<keyword evidence="4" id="KW-0238">DNA-binding</keyword>
<dbReference type="GO" id="GO:0000712">
    <property type="term" value="P:resolution of meiotic recombination intermediates"/>
    <property type="evidence" value="ECO:0007669"/>
    <property type="project" value="TreeGrafter"/>
</dbReference>
<evidence type="ECO:0000256" key="1">
    <source>
        <dbReference type="ARBA" id="ARBA00004123"/>
    </source>
</evidence>
<evidence type="ECO:0000313" key="9">
    <source>
        <dbReference type="Proteomes" id="UP000799438"/>
    </source>
</evidence>
<keyword evidence="6" id="KW-0539">Nucleus</keyword>
<evidence type="ECO:0000256" key="2">
    <source>
        <dbReference type="ARBA" id="ARBA00009359"/>
    </source>
</evidence>
<dbReference type="PANTHER" id="PTHR28680">
    <property type="entry name" value="CENTROMERE PROTEIN X"/>
    <property type="match status" value="1"/>
</dbReference>
<evidence type="ECO:0000256" key="6">
    <source>
        <dbReference type="ARBA" id="ARBA00023242"/>
    </source>
</evidence>
<dbReference type="GO" id="GO:0031297">
    <property type="term" value="P:replication fork processing"/>
    <property type="evidence" value="ECO:0007669"/>
    <property type="project" value="TreeGrafter"/>
</dbReference>
<reference evidence="8" key="1">
    <citation type="journal article" date="2020" name="Stud. Mycol.">
        <title>101 Dothideomycetes genomes: a test case for predicting lifestyles and emergence of pathogens.</title>
        <authorList>
            <person name="Haridas S."/>
            <person name="Albert R."/>
            <person name="Binder M."/>
            <person name="Bloem J."/>
            <person name="Labutti K."/>
            <person name="Salamov A."/>
            <person name="Andreopoulos B."/>
            <person name="Baker S."/>
            <person name="Barry K."/>
            <person name="Bills G."/>
            <person name="Bluhm B."/>
            <person name="Cannon C."/>
            <person name="Castanera R."/>
            <person name="Culley D."/>
            <person name="Daum C."/>
            <person name="Ezra D."/>
            <person name="Gonzalez J."/>
            <person name="Henrissat B."/>
            <person name="Kuo A."/>
            <person name="Liang C."/>
            <person name="Lipzen A."/>
            <person name="Lutzoni F."/>
            <person name="Magnuson J."/>
            <person name="Mondo S."/>
            <person name="Nolan M."/>
            <person name="Ohm R."/>
            <person name="Pangilinan J."/>
            <person name="Park H.-J."/>
            <person name="Ramirez L."/>
            <person name="Alfaro M."/>
            <person name="Sun H."/>
            <person name="Tritt A."/>
            <person name="Yoshinaga Y."/>
            <person name="Zwiers L.-H."/>
            <person name="Turgeon B."/>
            <person name="Goodwin S."/>
            <person name="Spatafora J."/>
            <person name="Crous P."/>
            <person name="Grigoriev I."/>
        </authorList>
    </citation>
    <scope>NUCLEOTIDE SEQUENCE</scope>
    <source>
        <strain evidence="8">CBS 121167</strain>
    </source>
</reference>
<feature type="compositionally biased region" description="Low complexity" evidence="7">
    <location>
        <begin position="137"/>
        <end position="151"/>
    </location>
</feature>
<dbReference type="GO" id="GO:0071821">
    <property type="term" value="C:FANCM-MHF complex"/>
    <property type="evidence" value="ECO:0007669"/>
    <property type="project" value="TreeGrafter"/>
</dbReference>
<evidence type="ECO:0000313" key="8">
    <source>
        <dbReference type="EMBL" id="KAF2143443.1"/>
    </source>
</evidence>